<dbReference type="CDD" id="cd07524">
    <property type="entry name" value="HAD_Pase"/>
    <property type="match status" value="1"/>
</dbReference>
<dbReference type="Gene3D" id="3.90.1470.20">
    <property type="match status" value="1"/>
</dbReference>
<dbReference type="NCBIfam" id="TIGR03333">
    <property type="entry name" value="salvage_mtnX"/>
    <property type="match status" value="1"/>
</dbReference>
<evidence type="ECO:0000313" key="7">
    <source>
        <dbReference type="EMBL" id="KZN97509.1"/>
    </source>
</evidence>
<dbReference type="InterPro" id="IPR036412">
    <property type="entry name" value="HAD-like_sf"/>
</dbReference>
<dbReference type="InterPro" id="IPR017718">
    <property type="entry name" value="HAD-SF_hydro_IB_MtnX"/>
</dbReference>
<comment type="caution">
    <text evidence="7">The sequence shown here is derived from an EMBL/GenBank/DDBJ whole genome shotgun (WGS) entry which is preliminary data.</text>
</comment>
<dbReference type="NCBIfam" id="TIGR01489">
    <property type="entry name" value="DKMTPPase-SF"/>
    <property type="match status" value="1"/>
</dbReference>
<dbReference type="InterPro" id="IPR006384">
    <property type="entry name" value="HAD_hydro_PyrdxlP_Pase-like"/>
</dbReference>
<dbReference type="Gene3D" id="3.40.50.1000">
    <property type="entry name" value="HAD superfamily/HAD-like"/>
    <property type="match status" value="1"/>
</dbReference>
<sequence>MEGGTVQLKPVIFCDFDGTVTKKDNIVSIMKRFAPKEWEQLKDGVLSQSISIQEGVGKMFALLPSSLKGDIIHYILETAEIREGFRDFVHYAKNMNIPLYIVSGGIDFFIKPLLQPFDSITALFCNKADFSGETITIHWPYTCDEKCPNQNCGCCKPTIIRQIANADTHSIIIGDSVTDLEAAKIADTVIARDYLSKKCQEFSIPYQSFETFYDCIDILEKTINKTNFIEEKGGAK</sequence>
<gene>
    <name evidence="5 7" type="primary">mtnX</name>
    <name evidence="7" type="ORF">AZI98_02715</name>
</gene>
<comment type="pathway">
    <text evidence="5">Amino-acid biosynthesis; L-methionine biosynthesis via salvage pathway; L-methionine from S-methyl-5-thio-alpha-D-ribose 1-phosphate: step 4/6.</text>
</comment>
<dbReference type="GO" id="GO:0000287">
    <property type="term" value="F:magnesium ion binding"/>
    <property type="evidence" value="ECO:0007669"/>
    <property type="project" value="TreeGrafter"/>
</dbReference>
<keyword evidence="2 5" id="KW-0028">Amino-acid biosynthesis</keyword>
<proteinExistence type="inferred from homology"/>
<dbReference type="InterPro" id="IPR050582">
    <property type="entry name" value="HAD-like_SerB"/>
</dbReference>
<dbReference type="EC" id="3.1.3.87" evidence="5 6"/>
<dbReference type="GO" id="GO:0036424">
    <property type="term" value="F:L-phosphoserine phosphatase activity"/>
    <property type="evidence" value="ECO:0007669"/>
    <property type="project" value="TreeGrafter"/>
</dbReference>
<comment type="catalytic activity">
    <reaction evidence="5">
        <text>2-hydroxy-5-methylsulfanyl-3-oxopent-1-enyl phosphate + H2O = 1,2-dihydroxy-5-(methylsulfanyl)pent-1-en-3-one + phosphate</text>
        <dbReference type="Rhea" id="RHEA:14481"/>
        <dbReference type="ChEBI" id="CHEBI:15377"/>
        <dbReference type="ChEBI" id="CHEBI:43474"/>
        <dbReference type="ChEBI" id="CHEBI:49252"/>
        <dbReference type="ChEBI" id="CHEBI:59505"/>
        <dbReference type="EC" id="3.1.3.87"/>
    </reaction>
</comment>
<evidence type="ECO:0000313" key="8">
    <source>
        <dbReference type="Proteomes" id="UP000076476"/>
    </source>
</evidence>
<accession>A0A165YW22</accession>
<accession>A0A161XMH6</accession>
<dbReference type="Pfam" id="PF12710">
    <property type="entry name" value="HAD"/>
    <property type="match status" value="1"/>
</dbReference>
<protein>
    <recommendedName>
        <fullName evidence="5 6">2-hydroxy-3-keto-5-methylthiopentenyl-1-phosphate phosphatase</fullName>
        <shortName evidence="5">HK-MTPenyl-1-P phosphatase</shortName>
        <ecNumber evidence="5 6">3.1.3.87</ecNumber>
    </recommendedName>
</protein>
<dbReference type="NCBIfam" id="NF007103">
    <property type="entry name" value="PRK09552.1"/>
    <property type="match status" value="1"/>
</dbReference>
<dbReference type="EMBL" id="LWBR01000008">
    <property type="protein sequence ID" value="KZN97509.1"/>
    <property type="molecule type" value="Genomic_DNA"/>
</dbReference>
<dbReference type="AlphaFoldDB" id="A0A161XMH6"/>
<evidence type="ECO:0000256" key="6">
    <source>
        <dbReference type="NCBIfam" id="TIGR03333"/>
    </source>
</evidence>
<evidence type="ECO:0000256" key="4">
    <source>
        <dbReference type="ARBA" id="ARBA00023167"/>
    </source>
</evidence>
<dbReference type="NCBIfam" id="TIGR01488">
    <property type="entry name" value="HAD-SF-IB"/>
    <property type="match status" value="1"/>
</dbReference>
<keyword evidence="3 5" id="KW-0378">Hydrolase</keyword>
<dbReference type="GO" id="GO:0043716">
    <property type="term" value="F:2-hydroxy-3-keto-5-methylthiopentenyl-1-phosphate phosphatase activity"/>
    <property type="evidence" value="ECO:0007669"/>
    <property type="project" value="UniProtKB-UniRule"/>
</dbReference>
<reference evidence="7 8" key="1">
    <citation type="submission" date="2016-04" db="EMBL/GenBank/DDBJ databases">
        <title>Draft genome sequence of Aeribacillus pallidus 8m3 from petroleum reservoir.</title>
        <authorList>
            <person name="Poltaraus A.B."/>
            <person name="Nazina T.N."/>
            <person name="Tourova T.P."/>
            <person name="Malakho S.M."/>
            <person name="Korshunova A.V."/>
            <person name="Sokolova D.S."/>
        </authorList>
    </citation>
    <scope>NUCLEOTIDE SEQUENCE [LARGE SCALE GENOMIC DNA]</scope>
    <source>
        <strain evidence="7 8">8m3</strain>
    </source>
</reference>
<dbReference type="SUPFAM" id="SSF56784">
    <property type="entry name" value="HAD-like"/>
    <property type="match status" value="1"/>
</dbReference>
<evidence type="ECO:0000256" key="1">
    <source>
        <dbReference type="ARBA" id="ARBA00009184"/>
    </source>
</evidence>
<dbReference type="PANTHER" id="PTHR43344">
    <property type="entry name" value="PHOSPHOSERINE PHOSPHATASE"/>
    <property type="match status" value="1"/>
</dbReference>
<dbReference type="HAMAP" id="MF_01680">
    <property type="entry name" value="Salvage_MtnX"/>
    <property type="match status" value="1"/>
</dbReference>
<organism evidence="7 8">
    <name type="scientific">Aeribacillus pallidus</name>
    <dbReference type="NCBI Taxonomy" id="33936"/>
    <lineage>
        <taxon>Bacteria</taxon>
        <taxon>Bacillati</taxon>
        <taxon>Bacillota</taxon>
        <taxon>Bacilli</taxon>
        <taxon>Bacillales</taxon>
        <taxon>Bacillaceae</taxon>
        <taxon>Aeribacillus</taxon>
    </lineage>
</organism>
<dbReference type="OrthoDB" id="9804940at2"/>
<comment type="similarity">
    <text evidence="5">Belongs to the HAD-like hydrolase superfamily. MtnX family.</text>
</comment>
<evidence type="ECO:0000256" key="3">
    <source>
        <dbReference type="ARBA" id="ARBA00022801"/>
    </source>
</evidence>
<comment type="function">
    <text evidence="5">Dephosphorylates 2-hydroxy-3-keto-5-methylthiopentenyl-1-phosphate (HK-MTPenyl-1-P) yielding 1,2-dihydroxy-3-keto-5-methylthiopentene (DHK-MTPene).</text>
</comment>
<dbReference type="GO" id="GO:0019509">
    <property type="term" value="P:L-methionine salvage from methylthioadenosine"/>
    <property type="evidence" value="ECO:0007669"/>
    <property type="project" value="UniProtKB-UniRule"/>
</dbReference>
<dbReference type="GO" id="GO:0005737">
    <property type="term" value="C:cytoplasm"/>
    <property type="evidence" value="ECO:0007669"/>
    <property type="project" value="TreeGrafter"/>
</dbReference>
<dbReference type="UniPathway" id="UPA00904">
    <property type="reaction ID" value="UER00877"/>
</dbReference>
<dbReference type="STRING" id="33936.AZI98_02715"/>
<dbReference type="GO" id="GO:0006564">
    <property type="term" value="P:L-serine biosynthetic process"/>
    <property type="evidence" value="ECO:0007669"/>
    <property type="project" value="TreeGrafter"/>
</dbReference>
<dbReference type="PANTHER" id="PTHR43344:SF21">
    <property type="entry name" value="POLYOL PHOSPHATE PHOSPHATASE PYP1"/>
    <property type="match status" value="1"/>
</dbReference>
<dbReference type="Proteomes" id="UP000076476">
    <property type="component" value="Unassembled WGS sequence"/>
</dbReference>
<comment type="similarity">
    <text evidence="1">Belongs to the HAD-like hydrolase superfamily. SerB family.</text>
</comment>
<name>A0A161XMH6_9BACI</name>
<keyword evidence="8" id="KW-1185">Reference proteome</keyword>
<evidence type="ECO:0000256" key="2">
    <source>
        <dbReference type="ARBA" id="ARBA00022605"/>
    </source>
</evidence>
<keyword evidence="4 5" id="KW-0486">Methionine biosynthesis</keyword>
<evidence type="ECO:0000256" key="5">
    <source>
        <dbReference type="HAMAP-Rule" id="MF_01680"/>
    </source>
</evidence>
<dbReference type="InterPro" id="IPR023214">
    <property type="entry name" value="HAD_sf"/>
</dbReference>